<feature type="disulfide bond" evidence="5">
    <location>
        <begin position="271"/>
        <end position="281"/>
    </location>
</feature>
<evidence type="ECO:0000313" key="8">
    <source>
        <dbReference type="Proteomes" id="UP000887565"/>
    </source>
</evidence>
<feature type="binding site" evidence="4">
    <location>
        <position position="270"/>
    </location>
    <ligand>
        <name>3'-phosphoadenylyl sulfate</name>
        <dbReference type="ChEBI" id="CHEBI:58339"/>
    </ligand>
</feature>
<dbReference type="AlphaFoldDB" id="A0A915IYB4"/>
<dbReference type="PANTHER" id="PTHR10605">
    <property type="entry name" value="HEPARAN SULFATE SULFOTRANSFERASE"/>
    <property type="match status" value="1"/>
</dbReference>
<feature type="binding site" evidence="4">
    <location>
        <begin position="286"/>
        <end position="290"/>
    </location>
    <ligand>
        <name>3'-phosphoadenylyl sulfate</name>
        <dbReference type="ChEBI" id="CHEBI:58339"/>
    </ligand>
</feature>
<dbReference type="Gene3D" id="3.40.50.300">
    <property type="entry name" value="P-loop containing nucleotide triphosphate hydrolases"/>
    <property type="match status" value="1"/>
</dbReference>
<feature type="binding site" evidence="4">
    <location>
        <position position="149"/>
    </location>
    <ligand>
        <name>3'-phosphoadenylyl sulfate</name>
        <dbReference type="ChEBI" id="CHEBI:58339"/>
    </ligand>
</feature>
<feature type="binding site" evidence="4">
    <location>
        <begin position="65"/>
        <end position="69"/>
    </location>
    <ligand>
        <name>3'-phosphoadenylyl sulfate</name>
        <dbReference type="ChEBI" id="CHEBI:58339"/>
    </ligand>
</feature>
<evidence type="ECO:0000259" key="7">
    <source>
        <dbReference type="Pfam" id="PF00685"/>
    </source>
</evidence>
<dbReference type="WBParaSite" id="nRc.2.0.1.t19095-RA">
    <property type="protein sequence ID" value="nRc.2.0.1.t19095-RA"/>
    <property type="gene ID" value="nRc.2.0.1.g19095"/>
</dbReference>
<organism evidence="8 9">
    <name type="scientific">Romanomermis culicivorax</name>
    <name type="common">Nematode worm</name>
    <dbReference type="NCBI Taxonomy" id="13658"/>
    <lineage>
        <taxon>Eukaryota</taxon>
        <taxon>Metazoa</taxon>
        <taxon>Ecdysozoa</taxon>
        <taxon>Nematoda</taxon>
        <taxon>Enoplea</taxon>
        <taxon>Dorylaimia</taxon>
        <taxon>Mermithida</taxon>
        <taxon>Mermithoidea</taxon>
        <taxon>Mermithidae</taxon>
        <taxon>Romanomermis</taxon>
    </lineage>
</organism>
<dbReference type="PANTHER" id="PTHR10605:SF65">
    <property type="entry name" value="GH20068P"/>
    <property type="match status" value="1"/>
</dbReference>
<evidence type="ECO:0000256" key="2">
    <source>
        <dbReference type="ARBA" id="ARBA00023180"/>
    </source>
</evidence>
<dbReference type="GO" id="GO:0008467">
    <property type="term" value="F:[heparan sulfate]-glucosamine 3-sulfotransferase activity"/>
    <property type="evidence" value="ECO:0007669"/>
    <property type="project" value="TreeGrafter"/>
</dbReference>
<feature type="transmembrane region" description="Helical" evidence="6">
    <location>
        <begin position="18"/>
        <end position="38"/>
    </location>
</feature>
<dbReference type="InterPro" id="IPR037359">
    <property type="entry name" value="NST/OST"/>
</dbReference>
<feature type="binding site" evidence="4">
    <location>
        <position position="157"/>
    </location>
    <ligand>
        <name>3'-phosphoadenylyl sulfate</name>
        <dbReference type="ChEBI" id="CHEBI:58339"/>
    </ligand>
</feature>
<reference evidence="9" key="1">
    <citation type="submission" date="2022-11" db="UniProtKB">
        <authorList>
            <consortium name="WormBaseParasite"/>
        </authorList>
    </citation>
    <scope>IDENTIFICATION</scope>
</reference>
<evidence type="ECO:0000256" key="1">
    <source>
        <dbReference type="ARBA" id="ARBA00022679"/>
    </source>
</evidence>
<evidence type="ECO:0000256" key="5">
    <source>
        <dbReference type="PIRSR" id="PIRSR637359-3"/>
    </source>
</evidence>
<dbReference type="InterPro" id="IPR000863">
    <property type="entry name" value="Sulfotransferase_dom"/>
</dbReference>
<feature type="active site" description="For sulfotransferase activity" evidence="3">
    <location>
        <position position="65"/>
    </location>
</feature>
<feature type="domain" description="Sulfotransferase" evidence="7">
    <location>
        <begin position="57"/>
        <end position="306"/>
    </location>
</feature>
<dbReference type="SUPFAM" id="SSF52540">
    <property type="entry name" value="P-loop containing nucleoside triphosphate hydrolases"/>
    <property type="match status" value="1"/>
</dbReference>
<evidence type="ECO:0000256" key="4">
    <source>
        <dbReference type="PIRSR" id="PIRSR637359-2"/>
    </source>
</evidence>
<keyword evidence="1" id="KW-0808">Transferase</keyword>
<keyword evidence="6" id="KW-0812">Transmembrane</keyword>
<name>A0A915IYB4_ROMCU</name>
<keyword evidence="8" id="KW-1185">Reference proteome</keyword>
<dbReference type="InterPro" id="IPR027417">
    <property type="entry name" value="P-loop_NTPase"/>
</dbReference>
<dbReference type="Pfam" id="PF00685">
    <property type="entry name" value="Sulfotransfer_1"/>
    <property type="match status" value="1"/>
</dbReference>
<accession>A0A915IYB4</accession>
<protein>
    <submittedName>
        <fullName evidence="9">Sulfotransferase domain-containing protein</fullName>
    </submittedName>
</protein>
<evidence type="ECO:0000256" key="6">
    <source>
        <dbReference type="SAM" id="Phobius"/>
    </source>
</evidence>
<proteinExistence type="predicted"/>
<dbReference type="Proteomes" id="UP000887565">
    <property type="component" value="Unplaced"/>
</dbReference>
<sequence>MRHFHASFISICRRIVPVLIRIVLLTFLVVCTVFYATIENFSCAKSGPVEIGKLLPNCLIIGARKSGTRALLEFLNLHNSIAIAREEVHFFDKDEFYVKGLDWYRNQMPPAVPDVKILIEKTPAYFVQHKSINRVYKFNPDIKLILILRNPVERLISDYTQVFYSKMAKNKTTPKLDALLFTRVMKRTKNKTKIYKEIKTFYKPLRNSMYAEHLKKWIELFPLKKNLHIVDGDRFVSDPLSELKLVEKFLNLSEEISNDSIYFNVSKGFYCYIHPDEGSKCLSESKGRKHVEISQETAARLTTFFKIHNEKLFQMINRRFSWY</sequence>
<dbReference type="OMA" id="SHWRMER"/>
<evidence type="ECO:0000256" key="3">
    <source>
        <dbReference type="PIRSR" id="PIRSR637359-1"/>
    </source>
</evidence>
<keyword evidence="5" id="KW-1015">Disulfide bond</keyword>
<evidence type="ECO:0000313" key="9">
    <source>
        <dbReference type="WBParaSite" id="nRc.2.0.1.t19095-RA"/>
    </source>
</evidence>
<keyword evidence="6" id="KW-0472">Membrane</keyword>
<keyword evidence="6" id="KW-1133">Transmembrane helix</keyword>
<keyword evidence="2" id="KW-0325">Glycoprotein</keyword>